<reference evidence="7 8" key="1">
    <citation type="submission" date="2024-08" db="EMBL/GenBank/DDBJ databases">
        <title>Whole-genome sequencing of halo(alkali)philic microorganisms from hypersaline lakes.</title>
        <authorList>
            <person name="Sorokin D.Y."/>
            <person name="Merkel A.Y."/>
            <person name="Messina E."/>
            <person name="Yakimov M."/>
        </authorList>
    </citation>
    <scope>NUCLEOTIDE SEQUENCE [LARGE SCALE GENOMIC DNA]</scope>
    <source>
        <strain evidence="7 8">Cl-TMA</strain>
    </source>
</reference>
<feature type="binding site" evidence="6">
    <location>
        <position position="104"/>
    </location>
    <ligand>
        <name>S-adenosyl-L-methionine</name>
        <dbReference type="ChEBI" id="CHEBI:59789"/>
    </ligand>
</feature>
<feature type="binding site" evidence="6">
    <location>
        <begin position="36"/>
        <end position="38"/>
    </location>
    <ligand>
        <name>S-adenosyl-L-methionine</name>
        <dbReference type="ChEBI" id="CHEBI:59789"/>
    </ligand>
</feature>
<comment type="similarity">
    <text evidence="1 6">Belongs to the methyltransferase superfamily. RsmH family.</text>
</comment>
<comment type="caution">
    <text evidence="7">The sequence shown here is derived from an EMBL/GenBank/DDBJ whole genome shotgun (WGS) entry which is preliminary data.</text>
</comment>
<feature type="binding site" evidence="6">
    <location>
        <position position="82"/>
    </location>
    <ligand>
        <name>S-adenosyl-L-methionine</name>
        <dbReference type="ChEBI" id="CHEBI:59789"/>
    </ligand>
</feature>
<evidence type="ECO:0000256" key="3">
    <source>
        <dbReference type="ARBA" id="ARBA00022603"/>
    </source>
</evidence>
<evidence type="ECO:0000256" key="4">
    <source>
        <dbReference type="ARBA" id="ARBA00022679"/>
    </source>
</evidence>
<dbReference type="RefSeq" id="WP_373656213.1">
    <property type="nucleotide sequence ID" value="NZ_JBGUAW010000007.1"/>
</dbReference>
<dbReference type="EMBL" id="JBGUAW010000007">
    <property type="protein sequence ID" value="MFA9461425.1"/>
    <property type="molecule type" value="Genomic_DNA"/>
</dbReference>
<accession>A0ABV4TVR8</accession>
<dbReference type="SUPFAM" id="SSF53335">
    <property type="entry name" value="S-adenosyl-L-methionine-dependent methyltransferases"/>
    <property type="match status" value="1"/>
</dbReference>
<dbReference type="InterPro" id="IPR029063">
    <property type="entry name" value="SAM-dependent_MTases_sf"/>
</dbReference>
<dbReference type="SUPFAM" id="SSF81799">
    <property type="entry name" value="Putative methyltransferase TM0872, insert domain"/>
    <property type="match status" value="1"/>
</dbReference>
<dbReference type="InterPro" id="IPR023397">
    <property type="entry name" value="SAM-dep_MeTrfase_MraW_recog"/>
</dbReference>
<dbReference type="GO" id="GO:0032259">
    <property type="term" value="P:methylation"/>
    <property type="evidence" value="ECO:0007669"/>
    <property type="project" value="UniProtKB-KW"/>
</dbReference>
<evidence type="ECO:0000256" key="1">
    <source>
        <dbReference type="ARBA" id="ARBA00010396"/>
    </source>
</evidence>
<dbReference type="InterPro" id="IPR002903">
    <property type="entry name" value="RsmH"/>
</dbReference>
<proteinExistence type="inferred from homology"/>
<dbReference type="EC" id="2.1.1.199" evidence="6"/>
<feature type="binding site" evidence="6">
    <location>
        <position position="56"/>
    </location>
    <ligand>
        <name>S-adenosyl-L-methionine</name>
        <dbReference type="ChEBI" id="CHEBI:59789"/>
    </ligand>
</feature>
<dbReference type="Pfam" id="PF01795">
    <property type="entry name" value="Methyltransf_5"/>
    <property type="match status" value="1"/>
</dbReference>
<feature type="binding site" evidence="6">
    <location>
        <position position="111"/>
    </location>
    <ligand>
        <name>S-adenosyl-L-methionine</name>
        <dbReference type="ChEBI" id="CHEBI:59789"/>
    </ligand>
</feature>
<dbReference type="GO" id="GO:0008168">
    <property type="term" value="F:methyltransferase activity"/>
    <property type="evidence" value="ECO:0007669"/>
    <property type="project" value="UniProtKB-KW"/>
</dbReference>
<protein>
    <recommendedName>
        <fullName evidence="6">Ribosomal RNA small subunit methyltransferase H</fullName>
        <ecNumber evidence="6">2.1.1.199</ecNumber>
    </recommendedName>
    <alternativeName>
        <fullName evidence="6">16S rRNA m(4)C1402 methyltransferase</fullName>
    </alternativeName>
    <alternativeName>
        <fullName evidence="6">rRNA (cytosine-N(4)-)-methyltransferase RsmH</fullName>
    </alternativeName>
</protein>
<dbReference type="PANTHER" id="PTHR11265">
    <property type="entry name" value="S-ADENOSYL-METHYLTRANSFERASE MRAW"/>
    <property type="match status" value="1"/>
</dbReference>
<comment type="subcellular location">
    <subcellularLocation>
        <location evidence="6">Cytoplasm</location>
    </subcellularLocation>
</comment>
<dbReference type="PIRSF" id="PIRSF004486">
    <property type="entry name" value="MraW"/>
    <property type="match status" value="1"/>
</dbReference>
<dbReference type="NCBIfam" id="TIGR00006">
    <property type="entry name" value="16S rRNA (cytosine(1402)-N(4))-methyltransferase RsmH"/>
    <property type="match status" value="1"/>
</dbReference>
<dbReference type="Proteomes" id="UP001575181">
    <property type="component" value="Unassembled WGS sequence"/>
</dbReference>
<sequence>MTADHGEHLPVLAEAAVEALLPGPGRRLVDATFGRGGHSARILERLGGEGRLLALDRDPEAVDHGRSLFGADPRFRIDRYPFSRLAEAVAEAGWPDGVDGVLADLGVSSPQLDDPHRGFSFRGEGPLDMRMDPGTGASAAEWLRGVDSGELERVLREYGEERHARRVARAIIAAREQTGLATTTGLAEVVRSAVPGRGEPGKDKATRTFQAIRMAVNDELGELEAFLAAAVEVLRPSGRLVVIAFHSLEDRMVKRFIREEARSCVCPPDFPVCRCDKVARLRPVGKPLRPEAGEQEANPRARSAIARVAERLAA</sequence>
<keyword evidence="3 6" id="KW-0489">Methyltransferase</keyword>
<keyword evidence="8" id="KW-1185">Reference proteome</keyword>
<comment type="function">
    <text evidence="6">Specifically methylates the N4 position of cytidine in position 1402 (C1402) of 16S rRNA.</text>
</comment>
<evidence type="ECO:0000313" key="7">
    <source>
        <dbReference type="EMBL" id="MFA9461425.1"/>
    </source>
</evidence>
<keyword evidence="6" id="KW-0963">Cytoplasm</keyword>
<comment type="catalytic activity">
    <reaction evidence="6">
        <text>cytidine(1402) in 16S rRNA + S-adenosyl-L-methionine = N(4)-methylcytidine(1402) in 16S rRNA + S-adenosyl-L-homocysteine + H(+)</text>
        <dbReference type="Rhea" id="RHEA:42928"/>
        <dbReference type="Rhea" id="RHEA-COMP:10286"/>
        <dbReference type="Rhea" id="RHEA-COMP:10287"/>
        <dbReference type="ChEBI" id="CHEBI:15378"/>
        <dbReference type="ChEBI" id="CHEBI:57856"/>
        <dbReference type="ChEBI" id="CHEBI:59789"/>
        <dbReference type="ChEBI" id="CHEBI:74506"/>
        <dbReference type="ChEBI" id="CHEBI:82748"/>
        <dbReference type="EC" id="2.1.1.199"/>
    </reaction>
</comment>
<evidence type="ECO:0000256" key="6">
    <source>
        <dbReference type="HAMAP-Rule" id="MF_01007"/>
    </source>
</evidence>
<organism evidence="7 8">
    <name type="scientific">Thiohalorhabdus methylotrophus</name>
    <dbReference type="NCBI Taxonomy" id="3242694"/>
    <lineage>
        <taxon>Bacteria</taxon>
        <taxon>Pseudomonadati</taxon>
        <taxon>Pseudomonadota</taxon>
        <taxon>Gammaproteobacteria</taxon>
        <taxon>Thiohalorhabdales</taxon>
        <taxon>Thiohalorhabdaceae</taxon>
        <taxon>Thiohalorhabdus</taxon>
    </lineage>
</organism>
<evidence type="ECO:0000256" key="5">
    <source>
        <dbReference type="ARBA" id="ARBA00022691"/>
    </source>
</evidence>
<name>A0ABV4TVR8_9GAMM</name>
<keyword evidence="2 6" id="KW-0698">rRNA processing</keyword>
<evidence type="ECO:0000313" key="8">
    <source>
        <dbReference type="Proteomes" id="UP001575181"/>
    </source>
</evidence>
<dbReference type="HAMAP" id="MF_01007">
    <property type="entry name" value="16SrRNA_methyltr_H"/>
    <property type="match status" value="1"/>
</dbReference>
<dbReference type="PANTHER" id="PTHR11265:SF0">
    <property type="entry name" value="12S RRNA N4-METHYLCYTIDINE METHYLTRANSFERASE"/>
    <property type="match status" value="1"/>
</dbReference>
<evidence type="ECO:0000256" key="2">
    <source>
        <dbReference type="ARBA" id="ARBA00022552"/>
    </source>
</evidence>
<keyword evidence="5 6" id="KW-0949">S-adenosyl-L-methionine</keyword>
<gene>
    <name evidence="6 7" type="primary">rsmH</name>
    <name evidence="7" type="ORF">ACERLL_11365</name>
</gene>
<dbReference type="Gene3D" id="1.10.150.170">
    <property type="entry name" value="Putative methyltransferase TM0872, insert domain"/>
    <property type="match status" value="1"/>
</dbReference>
<keyword evidence="4 6" id="KW-0808">Transferase</keyword>
<dbReference type="Gene3D" id="3.40.50.150">
    <property type="entry name" value="Vaccinia Virus protein VP39"/>
    <property type="match status" value="1"/>
</dbReference>